<sequence>MIQEEKKIMSMKSKCSIVKEDEPKKMHWLDKKKDGRNRSETRFSRGHDRGRERSDVSHTMVENVRMLVLQWQSSLGAV</sequence>
<protein>
    <submittedName>
        <fullName evidence="2">Uncharacterized protein</fullName>
    </submittedName>
</protein>
<evidence type="ECO:0000256" key="1">
    <source>
        <dbReference type="SAM" id="MobiDB-lite"/>
    </source>
</evidence>
<dbReference type="Gramene" id="PHT76016">
    <property type="protein sequence ID" value="PHT76016"/>
    <property type="gene ID" value="T459_19538"/>
</dbReference>
<comment type="caution">
    <text evidence="2">The sequence shown here is derived from an EMBL/GenBank/DDBJ whole genome shotgun (WGS) entry which is preliminary data.</text>
</comment>
<reference evidence="2 3" key="1">
    <citation type="journal article" date="2014" name="Nat. Genet.">
        <title>Genome sequence of the hot pepper provides insights into the evolution of pungency in Capsicum species.</title>
        <authorList>
            <person name="Kim S."/>
            <person name="Park M."/>
            <person name="Yeom S.I."/>
            <person name="Kim Y.M."/>
            <person name="Lee J.M."/>
            <person name="Lee H.A."/>
            <person name="Seo E."/>
            <person name="Choi J."/>
            <person name="Cheong K."/>
            <person name="Kim K.T."/>
            <person name="Jung K."/>
            <person name="Lee G.W."/>
            <person name="Oh S.K."/>
            <person name="Bae C."/>
            <person name="Kim S.B."/>
            <person name="Lee H.Y."/>
            <person name="Kim S.Y."/>
            <person name="Kim M.S."/>
            <person name="Kang B.C."/>
            <person name="Jo Y.D."/>
            <person name="Yang H.B."/>
            <person name="Jeong H.J."/>
            <person name="Kang W.H."/>
            <person name="Kwon J.K."/>
            <person name="Shin C."/>
            <person name="Lim J.Y."/>
            <person name="Park J.H."/>
            <person name="Huh J.H."/>
            <person name="Kim J.S."/>
            <person name="Kim B.D."/>
            <person name="Cohen O."/>
            <person name="Paran I."/>
            <person name="Suh M.C."/>
            <person name="Lee S.B."/>
            <person name="Kim Y.K."/>
            <person name="Shin Y."/>
            <person name="Noh S.J."/>
            <person name="Park J."/>
            <person name="Seo Y.S."/>
            <person name="Kwon S.Y."/>
            <person name="Kim H.A."/>
            <person name="Park J.M."/>
            <person name="Kim H.J."/>
            <person name="Choi S.B."/>
            <person name="Bosland P.W."/>
            <person name="Reeves G."/>
            <person name="Jo S.H."/>
            <person name="Lee B.W."/>
            <person name="Cho H.T."/>
            <person name="Choi H.S."/>
            <person name="Lee M.S."/>
            <person name="Yu Y."/>
            <person name="Do Choi Y."/>
            <person name="Park B.S."/>
            <person name="van Deynze A."/>
            <person name="Ashrafi H."/>
            <person name="Hill T."/>
            <person name="Kim W.T."/>
            <person name="Pai H.S."/>
            <person name="Ahn H.K."/>
            <person name="Yeam I."/>
            <person name="Giovannoni J.J."/>
            <person name="Rose J.K."/>
            <person name="Sorensen I."/>
            <person name="Lee S.J."/>
            <person name="Kim R.W."/>
            <person name="Choi I.Y."/>
            <person name="Choi B.S."/>
            <person name="Lim J.S."/>
            <person name="Lee Y.H."/>
            <person name="Choi D."/>
        </authorList>
    </citation>
    <scope>NUCLEOTIDE SEQUENCE [LARGE SCALE GENOMIC DNA]</scope>
    <source>
        <strain evidence="3">cv. CM334</strain>
    </source>
</reference>
<dbReference type="AlphaFoldDB" id="A0A2G2Z1Z6"/>
<evidence type="ECO:0000313" key="3">
    <source>
        <dbReference type="Proteomes" id="UP000222542"/>
    </source>
</evidence>
<accession>A0A2G2Z1Z6</accession>
<dbReference type="EMBL" id="AYRZ02000007">
    <property type="protein sequence ID" value="PHT76016.1"/>
    <property type="molecule type" value="Genomic_DNA"/>
</dbReference>
<keyword evidence="3" id="KW-1185">Reference proteome</keyword>
<feature type="compositionally biased region" description="Basic and acidic residues" evidence="1">
    <location>
        <begin position="25"/>
        <end position="56"/>
    </location>
</feature>
<reference evidence="2 3" key="2">
    <citation type="journal article" date="2017" name="Genome Biol.">
        <title>New reference genome sequences of hot pepper reveal the massive evolution of plant disease-resistance genes by retroduplication.</title>
        <authorList>
            <person name="Kim S."/>
            <person name="Park J."/>
            <person name="Yeom S.I."/>
            <person name="Kim Y.M."/>
            <person name="Seo E."/>
            <person name="Kim K.T."/>
            <person name="Kim M.S."/>
            <person name="Lee J.M."/>
            <person name="Cheong K."/>
            <person name="Shin H.S."/>
            <person name="Kim S.B."/>
            <person name="Han K."/>
            <person name="Lee J."/>
            <person name="Park M."/>
            <person name="Lee H.A."/>
            <person name="Lee H.Y."/>
            <person name="Lee Y."/>
            <person name="Oh S."/>
            <person name="Lee J.H."/>
            <person name="Choi E."/>
            <person name="Choi E."/>
            <person name="Lee S.E."/>
            <person name="Jeon J."/>
            <person name="Kim H."/>
            <person name="Choi G."/>
            <person name="Song H."/>
            <person name="Lee J."/>
            <person name="Lee S.C."/>
            <person name="Kwon J.K."/>
            <person name="Lee H.Y."/>
            <person name="Koo N."/>
            <person name="Hong Y."/>
            <person name="Kim R.W."/>
            <person name="Kang W.H."/>
            <person name="Huh J.H."/>
            <person name="Kang B.C."/>
            <person name="Yang T.J."/>
            <person name="Lee Y.H."/>
            <person name="Bennetzen J.L."/>
            <person name="Choi D."/>
        </authorList>
    </citation>
    <scope>NUCLEOTIDE SEQUENCE [LARGE SCALE GENOMIC DNA]</scope>
    <source>
        <strain evidence="3">cv. CM334</strain>
    </source>
</reference>
<organism evidence="2 3">
    <name type="scientific">Capsicum annuum</name>
    <name type="common">Capsicum pepper</name>
    <dbReference type="NCBI Taxonomy" id="4072"/>
    <lineage>
        <taxon>Eukaryota</taxon>
        <taxon>Viridiplantae</taxon>
        <taxon>Streptophyta</taxon>
        <taxon>Embryophyta</taxon>
        <taxon>Tracheophyta</taxon>
        <taxon>Spermatophyta</taxon>
        <taxon>Magnoliopsida</taxon>
        <taxon>eudicotyledons</taxon>
        <taxon>Gunneridae</taxon>
        <taxon>Pentapetalae</taxon>
        <taxon>asterids</taxon>
        <taxon>lamiids</taxon>
        <taxon>Solanales</taxon>
        <taxon>Solanaceae</taxon>
        <taxon>Solanoideae</taxon>
        <taxon>Capsiceae</taxon>
        <taxon>Capsicum</taxon>
    </lineage>
</organism>
<proteinExistence type="predicted"/>
<dbReference type="Proteomes" id="UP000222542">
    <property type="component" value="Unassembled WGS sequence"/>
</dbReference>
<gene>
    <name evidence="2" type="ORF">T459_19538</name>
</gene>
<feature type="region of interest" description="Disordered" evidence="1">
    <location>
        <begin position="25"/>
        <end position="57"/>
    </location>
</feature>
<name>A0A2G2Z1Z6_CAPAN</name>
<evidence type="ECO:0000313" key="2">
    <source>
        <dbReference type="EMBL" id="PHT76016.1"/>
    </source>
</evidence>